<dbReference type="Proteomes" id="UP000636800">
    <property type="component" value="Unassembled WGS sequence"/>
</dbReference>
<feature type="domain" description="C2H2-type" evidence="3">
    <location>
        <begin position="206"/>
        <end position="233"/>
    </location>
</feature>
<dbReference type="PROSITE" id="PS50157">
    <property type="entry name" value="ZINC_FINGER_C2H2_2"/>
    <property type="match status" value="3"/>
</dbReference>
<gene>
    <name evidence="5" type="ORF">HPP92_020668</name>
    <name evidence="4" type="ORF">HPP92_027430</name>
</gene>
<keyword evidence="6" id="KW-1185">Reference proteome</keyword>
<dbReference type="SMART" id="SM00355">
    <property type="entry name" value="ZnF_C2H2"/>
    <property type="match status" value="3"/>
</dbReference>
<dbReference type="PANTHER" id="PTHR46326">
    <property type="entry name" value="ZINC FINGER PROTEIN ZAT1-RELATED"/>
    <property type="match status" value="1"/>
</dbReference>
<dbReference type="Gene3D" id="3.30.160.60">
    <property type="entry name" value="Classic Zinc Finger"/>
    <property type="match status" value="1"/>
</dbReference>
<dbReference type="InterPro" id="IPR036236">
    <property type="entry name" value="Znf_C2H2_sf"/>
</dbReference>
<dbReference type="PANTHER" id="PTHR46326:SF2">
    <property type="entry name" value="ZINC FINGER PROTEIN ZAT1-RELATED"/>
    <property type="match status" value="1"/>
</dbReference>
<dbReference type="InterPro" id="IPR044303">
    <property type="entry name" value="ZAT1/4/9"/>
</dbReference>
<evidence type="ECO:0000313" key="6">
    <source>
        <dbReference type="Proteomes" id="UP000636800"/>
    </source>
</evidence>
<dbReference type="GO" id="GO:0008270">
    <property type="term" value="F:zinc ion binding"/>
    <property type="evidence" value="ECO:0007669"/>
    <property type="project" value="UniProtKB-KW"/>
</dbReference>
<dbReference type="Pfam" id="PF13912">
    <property type="entry name" value="zf-C2H2_6"/>
    <property type="match status" value="3"/>
</dbReference>
<dbReference type="EMBL" id="JADCNL010000195">
    <property type="protein sequence ID" value="KAG0449319.1"/>
    <property type="molecule type" value="Genomic_DNA"/>
</dbReference>
<dbReference type="PROSITE" id="PS00028">
    <property type="entry name" value="ZINC_FINGER_C2H2_1"/>
    <property type="match status" value="3"/>
</dbReference>
<keyword evidence="1" id="KW-0862">Zinc</keyword>
<reference evidence="6 7" key="1">
    <citation type="journal article" date="2020" name="Nat. Food">
        <title>A phased Vanilla planifolia genome enables genetic improvement of flavour and production.</title>
        <authorList>
            <person name="Hasing T."/>
            <person name="Tang H."/>
            <person name="Brym M."/>
            <person name="Khazi F."/>
            <person name="Huang T."/>
            <person name="Chambers A.H."/>
        </authorList>
    </citation>
    <scope>NUCLEOTIDE SEQUENCE [LARGE SCALE GENOMIC DNA]</scope>
    <source>
        <tissue evidence="5">Leaf</tissue>
    </source>
</reference>
<feature type="region of interest" description="Disordered" evidence="2">
    <location>
        <begin position="96"/>
        <end position="148"/>
    </location>
</feature>
<evidence type="ECO:0000259" key="3">
    <source>
        <dbReference type="PROSITE" id="PS50157"/>
    </source>
</evidence>
<proteinExistence type="predicted"/>
<dbReference type="InterPro" id="IPR013087">
    <property type="entry name" value="Znf_C2H2_type"/>
</dbReference>
<feature type="domain" description="C2H2-type" evidence="3">
    <location>
        <begin position="261"/>
        <end position="288"/>
    </location>
</feature>
<accession>A0A835Q6F4</accession>
<sequence length="339" mass="36887">MEKHTCKLCFRLFANGRALGGHMRSHVVFAAATVAVKSIVSDGSSSSSSSREFAAMAAKKGMGCGQGEIPKKRFRMADPEVSSTFAAFSSTDATSLVVQDHESETEPAPRTSAFNHRRSKRSRRSAAAPPPPELAEQEPLSSVSDTTPEEDVALSLMMLSRGAWTKDKEVEEQKLDLSIDQEMDRRVELAGKLSRATAKVRECNRFQCRICKKVFRSYQALGGHRASHKKSRGCAPPSSAANSRIHYGSISEFNAENRIIHECPICFRVFISGQALGGHKRSHLSSSSITTTVISQPPPTLALVSKHSFDLNLPAPIEEHGELSAICDAEFVSSNLPSQ</sequence>
<evidence type="ECO:0000313" key="5">
    <source>
        <dbReference type="EMBL" id="KAG0462192.1"/>
    </source>
</evidence>
<dbReference type="OrthoDB" id="9411774at2759"/>
<name>A0A835Q6F4_VANPL</name>
<comment type="caution">
    <text evidence="5">The sequence shown here is derived from an EMBL/GenBank/DDBJ whole genome shotgun (WGS) entry which is preliminary data.</text>
</comment>
<feature type="domain" description="C2H2-type" evidence="3">
    <location>
        <begin position="4"/>
        <end position="26"/>
    </location>
</feature>
<evidence type="ECO:0000313" key="4">
    <source>
        <dbReference type="EMBL" id="KAG0449319.1"/>
    </source>
</evidence>
<feature type="compositionally biased region" description="Basic residues" evidence="2">
    <location>
        <begin position="115"/>
        <end position="124"/>
    </location>
</feature>
<dbReference type="EMBL" id="JADCNM010000011">
    <property type="protein sequence ID" value="KAG0462192.1"/>
    <property type="molecule type" value="Genomic_DNA"/>
</dbReference>
<evidence type="ECO:0000256" key="1">
    <source>
        <dbReference type="PROSITE-ProRule" id="PRU00042"/>
    </source>
</evidence>
<dbReference type="GO" id="GO:0006355">
    <property type="term" value="P:regulation of DNA-templated transcription"/>
    <property type="evidence" value="ECO:0007669"/>
    <property type="project" value="InterPro"/>
</dbReference>
<keyword evidence="1" id="KW-0479">Metal-binding</keyword>
<dbReference type="Proteomes" id="UP000639772">
    <property type="component" value="Chromosome 11"/>
</dbReference>
<dbReference type="AlphaFoldDB" id="A0A835Q6F4"/>
<evidence type="ECO:0000313" key="7">
    <source>
        <dbReference type="Proteomes" id="UP000639772"/>
    </source>
</evidence>
<evidence type="ECO:0000256" key="2">
    <source>
        <dbReference type="SAM" id="MobiDB-lite"/>
    </source>
</evidence>
<dbReference type="SUPFAM" id="SSF57667">
    <property type="entry name" value="beta-beta-alpha zinc fingers"/>
    <property type="match status" value="1"/>
</dbReference>
<keyword evidence="1" id="KW-0863">Zinc-finger</keyword>
<protein>
    <recommendedName>
        <fullName evidence="3">C2H2-type domain-containing protein</fullName>
    </recommendedName>
</protein>
<organism evidence="5 7">
    <name type="scientific">Vanilla planifolia</name>
    <name type="common">Vanilla</name>
    <dbReference type="NCBI Taxonomy" id="51239"/>
    <lineage>
        <taxon>Eukaryota</taxon>
        <taxon>Viridiplantae</taxon>
        <taxon>Streptophyta</taxon>
        <taxon>Embryophyta</taxon>
        <taxon>Tracheophyta</taxon>
        <taxon>Spermatophyta</taxon>
        <taxon>Magnoliopsida</taxon>
        <taxon>Liliopsida</taxon>
        <taxon>Asparagales</taxon>
        <taxon>Orchidaceae</taxon>
        <taxon>Vanilloideae</taxon>
        <taxon>Vanilleae</taxon>
        <taxon>Vanilla</taxon>
    </lineage>
</organism>